<dbReference type="Proteomes" id="UP000235672">
    <property type="component" value="Unassembled WGS sequence"/>
</dbReference>
<evidence type="ECO:0000313" key="1">
    <source>
        <dbReference type="EMBL" id="PMD25008.1"/>
    </source>
</evidence>
<sequence>MSRKLSAYVGLVCSAAISWKFASDTMVRKHAEHLWERLDDEGDGMEGERQRVDIIGQNLSLLSERSLFPAGGNPELPAIRNVCRPAFDTLIGWPHPHEDGIWCFPTNRVFKMQAAK</sequence>
<organism evidence="1 2">
    <name type="scientific">Hyaloscypha hepaticicola</name>
    <dbReference type="NCBI Taxonomy" id="2082293"/>
    <lineage>
        <taxon>Eukaryota</taxon>
        <taxon>Fungi</taxon>
        <taxon>Dikarya</taxon>
        <taxon>Ascomycota</taxon>
        <taxon>Pezizomycotina</taxon>
        <taxon>Leotiomycetes</taxon>
        <taxon>Helotiales</taxon>
        <taxon>Hyaloscyphaceae</taxon>
        <taxon>Hyaloscypha</taxon>
    </lineage>
</organism>
<reference evidence="1 2" key="1">
    <citation type="submission" date="2016-05" db="EMBL/GenBank/DDBJ databases">
        <title>A degradative enzymes factory behind the ericoid mycorrhizal symbiosis.</title>
        <authorList>
            <consortium name="DOE Joint Genome Institute"/>
            <person name="Martino E."/>
            <person name="Morin E."/>
            <person name="Grelet G."/>
            <person name="Kuo A."/>
            <person name="Kohler A."/>
            <person name="Daghino S."/>
            <person name="Barry K."/>
            <person name="Choi C."/>
            <person name="Cichocki N."/>
            <person name="Clum A."/>
            <person name="Copeland A."/>
            <person name="Hainaut M."/>
            <person name="Haridas S."/>
            <person name="Labutti K."/>
            <person name="Lindquist E."/>
            <person name="Lipzen A."/>
            <person name="Khouja H.-R."/>
            <person name="Murat C."/>
            <person name="Ohm R."/>
            <person name="Olson A."/>
            <person name="Spatafora J."/>
            <person name="Veneault-Fourrey C."/>
            <person name="Henrissat B."/>
            <person name="Grigoriev I."/>
            <person name="Martin F."/>
            <person name="Perotto S."/>
        </authorList>
    </citation>
    <scope>NUCLEOTIDE SEQUENCE [LARGE SCALE GENOMIC DNA]</scope>
    <source>
        <strain evidence="1 2">UAMH 7357</strain>
    </source>
</reference>
<evidence type="ECO:0000313" key="2">
    <source>
        <dbReference type="Proteomes" id="UP000235672"/>
    </source>
</evidence>
<accession>A0A2J6QFL4</accession>
<gene>
    <name evidence="1" type="ORF">NA56DRAFT_745613</name>
</gene>
<dbReference type="AlphaFoldDB" id="A0A2J6QFL4"/>
<proteinExistence type="predicted"/>
<name>A0A2J6QFL4_9HELO</name>
<dbReference type="EMBL" id="KZ613471">
    <property type="protein sequence ID" value="PMD25008.1"/>
    <property type="molecule type" value="Genomic_DNA"/>
</dbReference>
<keyword evidence="2" id="KW-1185">Reference proteome</keyword>
<protein>
    <submittedName>
        <fullName evidence="1">Uncharacterized protein</fullName>
    </submittedName>
</protein>